<dbReference type="RefSeq" id="WP_183586938.1">
    <property type="nucleotide sequence ID" value="NZ_JACHCA010000004.1"/>
</dbReference>
<dbReference type="AlphaFoldDB" id="A0A841JAF1"/>
<dbReference type="Gene3D" id="2.60.120.560">
    <property type="entry name" value="Exo-inulinase, domain 1"/>
    <property type="match status" value="1"/>
</dbReference>
<reference evidence="1 2" key="1">
    <citation type="submission" date="2020-08" db="EMBL/GenBank/DDBJ databases">
        <title>Genomic Encyclopedia of Type Strains, Phase IV (KMG-V): Genome sequencing to study the core and pangenomes of soil and plant-associated prokaryotes.</title>
        <authorList>
            <person name="Whitman W."/>
        </authorList>
    </citation>
    <scope>NUCLEOTIDE SEQUENCE [LARGE SCALE GENOMIC DNA]</scope>
    <source>
        <strain evidence="1 2">MP601</strain>
    </source>
</reference>
<evidence type="ECO:0000313" key="1">
    <source>
        <dbReference type="EMBL" id="MBB6127654.1"/>
    </source>
</evidence>
<comment type="caution">
    <text evidence="1">The sequence shown here is derived from an EMBL/GenBank/DDBJ whole genome shotgun (WGS) entry which is preliminary data.</text>
</comment>
<evidence type="ECO:0000313" key="2">
    <source>
        <dbReference type="Proteomes" id="UP000548326"/>
    </source>
</evidence>
<sequence length="257" mass="28475">MKKQFLKIFPSIVLLLITVHHIEAKTQYDDLLTKTKKNSAVTIAQKPIIDSAFDFIPADSVIFSDNFTGNMSKNWKSNGLGKVITLPGIDGKWLTLQNFCSYKLTNPHSLSAKFTIEFDIVASADKTEDLSPVIFGFAKDNSVSQYVPDAYNAGGINAVSIRYSNGDEINIASSATNFDASTKLDLVSYANQIMHVSIAVDGDRMRVYLDKTKVANALLFNKNRVKYFFLSAPIKSDNKSKVVVSNFKIATYKSQSK</sequence>
<name>A0A841JAF1_9SPHI</name>
<proteinExistence type="predicted"/>
<organism evidence="1 2">
    <name type="scientific">Mucilaginibacter lappiensis</name>
    <dbReference type="NCBI Taxonomy" id="354630"/>
    <lineage>
        <taxon>Bacteria</taxon>
        <taxon>Pseudomonadati</taxon>
        <taxon>Bacteroidota</taxon>
        <taxon>Sphingobacteriia</taxon>
        <taxon>Sphingobacteriales</taxon>
        <taxon>Sphingobacteriaceae</taxon>
        <taxon>Mucilaginibacter</taxon>
    </lineage>
</organism>
<gene>
    <name evidence="1" type="ORF">HDF22_001762</name>
</gene>
<dbReference type="EMBL" id="JACHCA010000004">
    <property type="protein sequence ID" value="MBB6127654.1"/>
    <property type="molecule type" value="Genomic_DNA"/>
</dbReference>
<protein>
    <submittedName>
        <fullName evidence="1">Uncharacterized protein</fullName>
    </submittedName>
</protein>
<dbReference type="Proteomes" id="UP000548326">
    <property type="component" value="Unassembled WGS sequence"/>
</dbReference>
<accession>A0A841JAF1</accession>